<protein>
    <submittedName>
        <fullName evidence="1">Uncharacterized protein</fullName>
    </submittedName>
</protein>
<sequence>MAEAAEFCCLQELEHDPLARVITEKGASVGEMPP</sequence>
<reference evidence="1 2" key="1">
    <citation type="submission" date="2015-01" db="EMBL/GenBank/DDBJ databases">
        <title>Evolution of Trichinella species and genotypes.</title>
        <authorList>
            <person name="Korhonen P.K."/>
            <person name="Edoardo P."/>
            <person name="Giuseppe L.R."/>
            <person name="Gasser R.B."/>
        </authorList>
    </citation>
    <scope>NUCLEOTIDE SEQUENCE [LARGE SCALE GENOMIC DNA]</scope>
    <source>
        <strain evidence="1">ISS470</strain>
    </source>
</reference>
<accession>A0A0V1DL16</accession>
<gene>
    <name evidence="1" type="ORF">T4D_8228</name>
</gene>
<dbReference type="Proteomes" id="UP000054995">
    <property type="component" value="Unassembled WGS sequence"/>
</dbReference>
<proteinExistence type="predicted"/>
<dbReference type="AlphaFoldDB" id="A0A0V1DL16"/>
<evidence type="ECO:0000313" key="1">
    <source>
        <dbReference type="EMBL" id="KRY62253.1"/>
    </source>
</evidence>
<organism evidence="1 2">
    <name type="scientific">Trichinella pseudospiralis</name>
    <name type="common">Parasitic roundworm</name>
    <dbReference type="NCBI Taxonomy" id="6337"/>
    <lineage>
        <taxon>Eukaryota</taxon>
        <taxon>Metazoa</taxon>
        <taxon>Ecdysozoa</taxon>
        <taxon>Nematoda</taxon>
        <taxon>Enoplea</taxon>
        <taxon>Dorylaimia</taxon>
        <taxon>Trichinellida</taxon>
        <taxon>Trichinellidae</taxon>
        <taxon>Trichinella</taxon>
    </lineage>
</organism>
<keyword evidence="2" id="KW-1185">Reference proteome</keyword>
<name>A0A0V1DL16_TRIPS</name>
<comment type="caution">
    <text evidence="1">The sequence shown here is derived from an EMBL/GenBank/DDBJ whole genome shotgun (WGS) entry which is preliminary data.</text>
</comment>
<evidence type="ECO:0000313" key="2">
    <source>
        <dbReference type="Proteomes" id="UP000054995"/>
    </source>
</evidence>
<dbReference type="EMBL" id="JYDT01003609">
    <property type="protein sequence ID" value="KRY62253.1"/>
    <property type="molecule type" value="Genomic_DNA"/>
</dbReference>